<keyword evidence="7" id="KW-0333">Golgi apparatus</keyword>
<evidence type="ECO:0000256" key="3">
    <source>
        <dbReference type="ARBA" id="ARBA00022679"/>
    </source>
</evidence>
<protein>
    <submittedName>
        <fullName evidence="10">Oidioi.mRNA.OKI2018_I69.PAR.g10804.t1.cds</fullName>
    </submittedName>
</protein>
<evidence type="ECO:0000256" key="4">
    <source>
        <dbReference type="ARBA" id="ARBA00022692"/>
    </source>
</evidence>
<evidence type="ECO:0000256" key="5">
    <source>
        <dbReference type="ARBA" id="ARBA00022968"/>
    </source>
</evidence>
<keyword evidence="5" id="KW-0735">Signal-anchor</keyword>
<dbReference type="InterPro" id="IPR027417">
    <property type="entry name" value="P-loop_NTPase"/>
</dbReference>
<evidence type="ECO:0000256" key="1">
    <source>
        <dbReference type="ARBA" id="ARBA00004323"/>
    </source>
</evidence>
<dbReference type="PANTHER" id="PTHR14647">
    <property type="entry name" value="GALACTOSE-3-O-SULFOTRANSFERASE"/>
    <property type="match status" value="1"/>
</dbReference>
<proteinExistence type="inferred from homology"/>
<evidence type="ECO:0000256" key="6">
    <source>
        <dbReference type="ARBA" id="ARBA00022989"/>
    </source>
</evidence>
<sequence>MEQRFDLVLISDYFLESMILVQDKLCLTMDEVVTLVVNARDKKSPLSPKTIENIKNWNSFDLHLFDHFNSTFWKQLESVPDLQKRKDNLKQRTQALKEYCVAEQKVCGYFDSSCGWQKAGANIKGFSLTEAGSKNQLCIDLTMPERPFLEKIAKLQWPFWKAFYWPSFLEF</sequence>
<keyword evidence="8" id="KW-0472">Membrane</keyword>
<keyword evidence="3" id="KW-0808">Transferase</keyword>
<dbReference type="InterPro" id="IPR009729">
    <property type="entry name" value="Gal-3-0_sulfotransfrase"/>
</dbReference>
<evidence type="ECO:0000313" key="11">
    <source>
        <dbReference type="Proteomes" id="UP001158576"/>
    </source>
</evidence>
<keyword evidence="6" id="KW-1133">Transmembrane helix</keyword>
<dbReference type="EMBL" id="OU015568">
    <property type="protein sequence ID" value="CAG5085077.1"/>
    <property type="molecule type" value="Genomic_DNA"/>
</dbReference>
<comment type="similarity">
    <text evidence="2">Belongs to the galactose-3-O-sulfotransferase family.</text>
</comment>
<dbReference type="Pfam" id="PF06990">
    <property type="entry name" value="Gal-3-0_sulfotr"/>
    <property type="match status" value="1"/>
</dbReference>
<keyword evidence="11" id="KW-1185">Reference proteome</keyword>
<dbReference type="Gene3D" id="3.40.50.300">
    <property type="entry name" value="P-loop containing nucleotide triphosphate hydrolases"/>
    <property type="match status" value="1"/>
</dbReference>
<name>A0ABN7RZU8_OIKDI</name>
<dbReference type="Proteomes" id="UP001158576">
    <property type="component" value="Chromosome PAR"/>
</dbReference>
<evidence type="ECO:0000256" key="8">
    <source>
        <dbReference type="ARBA" id="ARBA00023136"/>
    </source>
</evidence>
<keyword evidence="4" id="KW-0812">Transmembrane</keyword>
<evidence type="ECO:0000256" key="9">
    <source>
        <dbReference type="ARBA" id="ARBA00023180"/>
    </source>
</evidence>
<keyword evidence="9" id="KW-0325">Glycoprotein</keyword>
<evidence type="ECO:0000256" key="7">
    <source>
        <dbReference type="ARBA" id="ARBA00023034"/>
    </source>
</evidence>
<organism evidence="10 11">
    <name type="scientific">Oikopleura dioica</name>
    <name type="common">Tunicate</name>
    <dbReference type="NCBI Taxonomy" id="34765"/>
    <lineage>
        <taxon>Eukaryota</taxon>
        <taxon>Metazoa</taxon>
        <taxon>Chordata</taxon>
        <taxon>Tunicata</taxon>
        <taxon>Appendicularia</taxon>
        <taxon>Copelata</taxon>
        <taxon>Oikopleuridae</taxon>
        <taxon>Oikopleura</taxon>
    </lineage>
</organism>
<dbReference type="PANTHER" id="PTHR14647:SF62">
    <property type="entry name" value="GALACTOSE-3-O-SULFOTRANSFERASE 2"/>
    <property type="match status" value="1"/>
</dbReference>
<comment type="subcellular location">
    <subcellularLocation>
        <location evidence="1">Golgi apparatus membrane</location>
        <topology evidence="1">Single-pass type II membrane protein</topology>
    </subcellularLocation>
</comment>
<evidence type="ECO:0000313" key="10">
    <source>
        <dbReference type="EMBL" id="CAG5085077.1"/>
    </source>
</evidence>
<reference evidence="10 11" key="1">
    <citation type="submission" date="2021-04" db="EMBL/GenBank/DDBJ databases">
        <authorList>
            <person name="Bliznina A."/>
        </authorList>
    </citation>
    <scope>NUCLEOTIDE SEQUENCE [LARGE SCALE GENOMIC DNA]</scope>
</reference>
<evidence type="ECO:0000256" key="2">
    <source>
        <dbReference type="ARBA" id="ARBA00008124"/>
    </source>
</evidence>
<gene>
    <name evidence="10" type="ORF">OKIOD_LOCUS2362</name>
</gene>
<accession>A0ABN7RZU8</accession>